<dbReference type="Proteomes" id="UP000254937">
    <property type="component" value="Unassembled WGS sequence"/>
</dbReference>
<sequence>MFSKAFNVLHAPQFLIGAFWKWHEDQMRQMPGIIWNAADKHSGRMRFSISSQYEGFDFEWKGCERPPVYVVKWSRSDKWTNFRIEENFTPFTTTTIIRGQYGIIQLSAGATSISLQQCLAVRPAGTLFASVRHQPFLPESVYERVGQHNRTSLAFARNCQLMRNMASSPQNCWKQGNKRKATQASPTKNFTSVANQVLRVRTILEAAARRIRENRLSPLSESCQIGKRALALTGARERAAKHGYKYKSARQRLSCLFILQVQSFDLLSTLST</sequence>
<evidence type="ECO:0000313" key="2">
    <source>
        <dbReference type="Proteomes" id="UP000254937"/>
    </source>
</evidence>
<organism evidence="1 2">
    <name type="scientific">Aspergillus phoenicis ATCC 13157</name>
    <dbReference type="NCBI Taxonomy" id="1353007"/>
    <lineage>
        <taxon>Eukaryota</taxon>
        <taxon>Fungi</taxon>
        <taxon>Dikarya</taxon>
        <taxon>Ascomycota</taxon>
        <taxon>Pezizomycotina</taxon>
        <taxon>Eurotiomycetes</taxon>
        <taxon>Eurotiomycetidae</taxon>
        <taxon>Eurotiales</taxon>
        <taxon>Aspergillaceae</taxon>
        <taxon>Aspergillus</taxon>
    </lineage>
</organism>
<proteinExistence type="predicted"/>
<dbReference type="AlphaFoldDB" id="A0A370P543"/>
<name>A0A370P543_ASPPH</name>
<dbReference type="EMBL" id="KZ851875">
    <property type="protein sequence ID" value="RDK36950.1"/>
    <property type="molecule type" value="Genomic_DNA"/>
</dbReference>
<gene>
    <name evidence="1" type="ORF">M752DRAFT_287514</name>
</gene>
<reference evidence="1 2" key="1">
    <citation type="submission" date="2018-07" db="EMBL/GenBank/DDBJ databases">
        <title>Section-level genome sequencing of Aspergillus section Nigri to investigate inter- and intra-species variation.</title>
        <authorList>
            <consortium name="DOE Joint Genome Institute"/>
            <person name="Vesth T.C."/>
            <person name="Nybo J.L."/>
            <person name="Theobald S."/>
            <person name="Frisvad J.C."/>
            <person name="Larsen T.O."/>
            <person name="Nielsen K.F."/>
            <person name="Hoof J.B."/>
            <person name="Brandl J."/>
            <person name="Salamov A."/>
            <person name="Riley R."/>
            <person name="Gladden J.M."/>
            <person name="Phatale P."/>
            <person name="Nielsen M.T."/>
            <person name="Lyhne E.K."/>
            <person name="Kogle M.E."/>
            <person name="Strasser K."/>
            <person name="McDonnell E."/>
            <person name="Barry K."/>
            <person name="Clum A."/>
            <person name="Chen C."/>
            <person name="Nolan M."/>
            <person name="Sandor L."/>
            <person name="Kuo A."/>
            <person name="Lipzen A."/>
            <person name="Hainaut M."/>
            <person name="Drula E."/>
            <person name="Tsang A."/>
            <person name="Magnuson J.K."/>
            <person name="Henrissat B."/>
            <person name="Wiebenga A."/>
            <person name="Simmons B.A."/>
            <person name="Makela M.R."/>
            <person name="De vries R.P."/>
            <person name="Grigoriev I.V."/>
            <person name="Mortensen U.H."/>
            <person name="Baker S.E."/>
            <person name="Andersen M.R."/>
        </authorList>
    </citation>
    <scope>NUCLEOTIDE SEQUENCE [LARGE SCALE GENOMIC DNA]</scope>
    <source>
        <strain evidence="1 2">ATCC 13157</strain>
    </source>
</reference>
<accession>A0A370P543</accession>
<keyword evidence="2" id="KW-1185">Reference proteome</keyword>
<evidence type="ECO:0000313" key="1">
    <source>
        <dbReference type="EMBL" id="RDK36950.1"/>
    </source>
</evidence>
<protein>
    <submittedName>
        <fullName evidence="1">Uncharacterized protein</fullName>
    </submittedName>
</protein>